<name>D5EE39_AMICL</name>
<dbReference type="InterPro" id="IPR002810">
    <property type="entry name" value="NfeD-like_C"/>
</dbReference>
<organism evidence="10 11">
    <name type="scientific">Aminobacterium colombiense (strain DSM 12261 / ALA-1)</name>
    <dbReference type="NCBI Taxonomy" id="572547"/>
    <lineage>
        <taxon>Bacteria</taxon>
        <taxon>Thermotogati</taxon>
        <taxon>Synergistota</taxon>
        <taxon>Synergistia</taxon>
        <taxon>Synergistales</taxon>
        <taxon>Aminobacteriaceae</taxon>
        <taxon>Aminobacterium</taxon>
    </lineage>
</organism>
<dbReference type="InterPro" id="IPR012340">
    <property type="entry name" value="NA-bd_OB-fold"/>
</dbReference>
<feature type="transmembrane region" description="Helical" evidence="5">
    <location>
        <begin position="242"/>
        <end position="259"/>
    </location>
</feature>
<dbReference type="MEROPS" id="S49.005"/>
<keyword evidence="11" id="KW-1185">Reference proteome</keyword>
<feature type="domain" description="NfeD-like C-terminal" evidence="7">
    <location>
        <begin position="375"/>
        <end position="431"/>
    </location>
</feature>
<sequence>MKVKNLSVLIICLSVFALFSQAAFAATNVIVTPLQGSVGITMEEYMKRVVEEAYQNKAGLVVFTMDTPGGLVTSMRAMTSFLLDAPLPVVMWVAPEGARAASAGAFLLQAAHVAVMAPGTNVGAAHPVVASGKDVPDEEMKRKITNDLAAHMRSLAQVRGRNAEVVEKMVTESLSLTAYEAHKEKVVDFLAADIDELLENLEGWKVDVRGDKRALSLKSYQVINVEMTPRERMLQLLSDPNVAYLLLTAGIFAIVLEVLSPGGFILGTAGAVMVLMGAYGLRMLPFNWAGLILLLAGIVVIIVDLLVGGIGILSLFGMAALVTGGLILFRAPGGELLSVSKSVIIGMTVAFSLFFIIAVVFIWKSMKRQVYSGQEGLIGYKAEVLETLQPEGLVKCHGELWKARTESGETLPEGSPVRVVRVEGLVLYVEKEDRENALKEGGSI</sequence>
<dbReference type="PANTHER" id="PTHR33507:SF4">
    <property type="entry name" value="NODULATION COMPETITIVENESS PROTEIN NFED"/>
    <property type="match status" value="1"/>
</dbReference>
<evidence type="ECO:0000256" key="5">
    <source>
        <dbReference type="SAM" id="Phobius"/>
    </source>
</evidence>
<evidence type="ECO:0000256" key="3">
    <source>
        <dbReference type="ARBA" id="ARBA00022989"/>
    </source>
</evidence>
<dbReference type="OrthoDB" id="9806253at2"/>
<dbReference type="KEGG" id="aco:Amico_0686"/>
<feature type="signal peptide" evidence="6">
    <location>
        <begin position="1"/>
        <end position="25"/>
    </location>
</feature>
<dbReference type="Gene3D" id="2.40.50.140">
    <property type="entry name" value="Nucleic acid-binding proteins"/>
    <property type="match status" value="1"/>
</dbReference>
<proteinExistence type="predicted"/>
<dbReference type="InterPro" id="IPR052165">
    <property type="entry name" value="Membrane_assoc_protease"/>
</dbReference>
<dbReference type="InterPro" id="IPR056738">
    <property type="entry name" value="NfeD1b_N"/>
</dbReference>
<keyword evidence="2 5" id="KW-0812">Transmembrane</keyword>
<dbReference type="Pfam" id="PF25145">
    <property type="entry name" value="NfeD1b_N"/>
    <property type="match status" value="1"/>
</dbReference>
<evidence type="ECO:0000313" key="10">
    <source>
        <dbReference type="EMBL" id="ADE56821.1"/>
    </source>
</evidence>
<dbReference type="Pfam" id="PF24961">
    <property type="entry name" value="NfeD_membrane"/>
    <property type="match status" value="1"/>
</dbReference>
<dbReference type="InterPro" id="IPR029045">
    <property type="entry name" value="ClpP/crotonase-like_dom_sf"/>
</dbReference>
<dbReference type="InterPro" id="IPR056739">
    <property type="entry name" value="NfeD_membrane"/>
</dbReference>
<evidence type="ECO:0000259" key="8">
    <source>
        <dbReference type="Pfam" id="PF24961"/>
    </source>
</evidence>
<evidence type="ECO:0000256" key="1">
    <source>
        <dbReference type="ARBA" id="ARBA00004141"/>
    </source>
</evidence>
<evidence type="ECO:0000313" key="11">
    <source>
        <dbReference type="Proteomes" id="UP000002366"/>
    </source>
</evidence>
<feature type="domain" description="NfeD1b N-terminal" evidence="9">
    <location>
        <begin position="29"/>
        <end position="192"/>
    </location>
</feature>
<comment type="subcellular location">
    <subcellularLocation>
        <location evidence="1">Membrane</location>
        <topology evidence="1">Multi-pass membrane protein</topology>
    </subcellularLocation>
</comment>
<keyword evidence="6" id="KW-0732">Signal</keyword>
<evidence type="ECO:0000259" key="9">
    <source>
        <dbReference type="Pfam" id="PF25145"/>
    </source>
</evidence>
<dbReference type="AlphaFoldDB" id="D5EE39"/>
<feature type="transmembrane region" description="Helical" evidence="5">
    <location>
        <begin position="312"/>
        <end position="331"/>
    </location>
</feature>
<dbReference type="RefSeq" id="WP_013048087.1">
    <property type="nucleotide sequence ID" value="NC_014011.1"/>
</dbReference>
<dbReference type="Pfam" id="PF01957">
    <property type="entry name" value="NfeD"/>
    <property type="match status" value="1"/>
</dbReference>
<evidence type="ECO:0000256" key="4">
    <source>
        <dbReference type="ARBA" id="ARBA00023136"/>
    </source>
</evidence>
<evidence type="ECO:0000259" key="7">
    <source>
        <dbReference type="Pfam" id="PF01957"/>
    </source>
</evidence>
<dbReference type="STRING" id="572547.Amico_0686"/>
<dbReference type="PANTHER" id="PTHR33507">
    <property type="entry name" value="INNER MEMBRANE PROTEIN YBBJ"/>
    <property type="match status" value="1"/>
</dbReference>
<dbReference type="Proteomes" id="UP000002366">
    <property type="component" value="Chromosome"/>
</dbReference>
<feature type="transmembrane region" description="Helical" evidence="5">
    <location>
        <begin position="288"/>
        <end position="307"/>
    </location>
</feature>
<dbReference type="Gene3D" id="3.90.226.10">
    <property type="entry name" value="2-enoyl-CoA Hydratase, Chain A, domain 1"/>
    <property type="match status" value="1"/>
</dbReference>
<dbReference type="SUPFAM" id="SSF141322">
    <property type="entry name" value="NfeD domain-like"/>
    <property type="match status" value="1"/>
</dbReference>
<keyword evidence="3 5" id="KW-1133">Transmembrane helix</keyword>
<feature type="domain" description="NfeD integral membrane" evidence="8">
    <location>
        <begin position="241"/>
        <end position="359"/>
    </location>
</feature>
<feature type="chain" id="PRO_5003071457" evidence="6">
    <location>
        <begin position="26"/>
        <end position="444"/>
    </location>
</feature>
<accession>D5EE39</accession>
<dbReference type="SUPFAM" id="SSF52096">
    <property type="entry name" value="ClpP/crotonase"/>
    <property type="match status" value="1"/>
</dbReference>
<evidence type="ECO:0000256" key="2">
    <source>
        <dbReference type="ARBA" id="ARBA00022692"/>
    </source>
</evidence>
<reference evidence="10 11" key="1">
    <citation type="journal article" date="2010" name="Stand. Genomic Sci.">
        <title>Complete genome sequence of Aminobacterium colombiense type strain (ALA-1).</title>
        <authorList>
            <person name="Chertkov O."/>
            <person name="Sikorski J."/>
            <person name="Brambilla E."/>
            <person name="Lapidus A."/>
            <person name="Copeland A."/>
            <person name="Glavina Del Rio T."/>
            <person name="Nolan M."/>
            <person name="Lucas S."/>
            <person name="Tice H."/>
            <person name="Cheng J.F."/>
            <person name="Han C."/>
            <person name="Detter J.C."/>
            <person name="Bruce D."/>
            <person name="Tapia R."/>
            <person name="Goodwin L."/>
            <person name="Pitluck S."/>
            <person name="Liolios K."/>
            <person name="Ivanova N."/>
            <person name="Mavromatis K."/>
            <person name="Ovchinnikova G."/>
            <person name="Pati A."/>
            <person name="Chen A."/>
            <person name="Palaniappan K."/>
            <person name="Land M."/>
            <person name="Hauser L."/>
            <person name="Chang Y.J."/>
            <person name="Jeffries C.D."/>
            <person name="Spring S."/>
            <person name="Rohde M."/>
            <person name="Goker M."/>
            <person name="Bristow J."/>
            <person name="Eisen J.A."/>
            <person name="Markowitz V."/>
            <person name="Hugenholtz P."/>
            <person name="Kyrpides N.C."/>
            <person name="Klenk H.P."/>
        </authorList>
    </citation>
    <scope>NUCLEOTIDE SEQUENCE [LARGE SCALE GENOMIC DNA]</scope>
    <source>
        <strain evidence="11">DSM 12261 / ALA-1</strain>
    </source>
</reference>
<dbReference type="CDD" id="cd07020">
    <property type="entry name" value="Clp_protease_NfeD_1"/>
    <property type="match status" value="1"/>
</dbReference>
<feature type="transmembrane region" description="Helical" evidence="5">
    <location>
        <begin position="343"/>
        <end position="363"/>
    </location>
</feature>
<dbReference type="GO" id="GO:0016020">
    <property type="term" value="C:membrane"/>
    <property type="evidence" value="ECO:0007669"/>
    <property type="project" value="UniProtKB-SubCell"/>
</dbReference>
<dbReference type="eggNOG" id="COG1030">
    <property type="taxonomic scope" value="Bacteria"/>
</dbReference>
<dbReference type="HOGENOM" id="CLU_024619_1_0_0"/>
<gene>
    <name evidence="10" type="ordered locus">Amico_0686</name>
</gene>
<dbReference type="EMBL" id="CP001997">
    <property type="protein sequence ID" value="ADE56821.1"/>
    <property type="molecule type" value="Genomic_DNA"/>
</dbReference>
<keyword evidence="4 5" id="KW-0472">Membrane</keyword>
<protein>
    <submittedName>
        <fullName evidence="10">Uncharacterized protein</fullName>
    </submittedName>
</protein>
<evidence type="ECO:0000256" key="6">
    <source>
        <dbReference type="SAM" id="SignalP"/>
    </source>
</evidence>